<evidence type="ECO:0000313" key="1">
    <source>
        <dbReference type="EMBL" id="HGS05281.1"/>
    </source>
</evidence>
<sequence>MDLICLKVEARFPGQGVSLSSDSPLPLQCDSHHEDTFILKVKGLTVSTRSGGEAGGCQVEMHLTLGEDPGPRLAGFAAAQEVPLTPTSPLPPELTLPLTLAACHLPGERRFIFSENAVLTAARTPAGDFRLTVTGDFKSRTIPCQETDLILHLARPEAAKLLSYWLSAVQELR</sequence>
<accession>A0A7V4LCT9</accession>
<dbReference type="EMBL" id="DSXI01000354">
    <property type="protein sequence ID" value="HGS05281.1"/>
    <property type="molecule type" value="Genomic_DNA"/>
</dbReference>
<gene>
    <name evidence="1" type="ORF">ENT08_06010</name>
</gene>
<reference evidence="1" key="1">
    <citation type="journal article" date="2020" name="mSystems">
        <title>Genome- and Community-Level Interaction Insights into Carbon Utilization and Element Cycling Functions of Hydrothermarchaeota in Hydrothermal Sediment.</title>
        <authorList>
            <person name="Zhou Z."/>
            <person name="Liu Y."/>
            <person name="Xu W."/>
            <person name="Pan J."/>
            <person name="Luo Z.H."/>
            <person name="Li M."/>
        </authorList>
    </citation>
    <scope>NUCLEOTIDE SEQUENCE [LARGE SCALE GENOMIC DNA]</scope>
    <source>
        <strain evidence="1">SpSt-548</strain>
    </source>
</reference>
<proteinExistence type="predicted"/>
<organism evidence="1">
    <name type="scientific">Desulfobacca acetoxidans</name>
    <dbReference type="NCBI Taxonomy" id="60893"/>
    <lineage>
        <taxon>Bacteria</taxon>
        <taxon>Pseudomonadati</taxon>
        <taxon>Thermodesulfobacteriota</taxon>
        <taxon>Desulfobaccia</taxon>
        <taxon>Desulfobaccales</taxon>
        <taxon>Desulfobaccaceae</taxon>
        <taxon>Desulfobacca</taxon>
    </lineage>
</organism>
<comment type="caution">
    <text evidence="1">The sequence shown here is derived from an EMBL/GenBank/DDBJ whole genome shotgun (WGS) entry which is preliminary data.</text>
</comment>
<dbReference type="AlphaFoldDB" id="A0A7V4LCT9"/>
<protein>
    <submittedName>
        <fullName evidence="1">Uncharacterized protein</fullName>
    </submittedName>
</protein>
<name>A0A7V4LCT9_9BACT</name>